<dbReference type="RefSeq" id="WP_241034795.1">
    <property type="nucleotide sequence ID" value="NZ_BAAAJF010000009.1"/>
</dbReference>
<proteinExistence type="predicted"/>
<dbReference type="PANTHER" id="PTHR42759">
    <property type="entry name" value="MOXR FAMILY PROTEIN"/>
    <property type="match status" value="1"/>
</dbReference>
<protein>
    <submittedName>
        <fullName evidence="3">AAA family ATPase</fullName>
    </submittedName>
</protein>
<dbReference type="SUPFAM" id="SSF53300">
    <property type="entry name" value="vWA-like"/>
    <property type="match status" value="1"/>
</dbReference>
<feature type="region of interest" description="Disordered" evidence="1">
    <location>
        <begin position="283"/>
        <end position="348"/>
    </location>
</feature>
<organism evidence="3 4">
    <name type="scientific">Pseudonocardia alaniniphila</name>
    <dbReference type="NCBI Taxonomy" id="75291"/>
    <lineage>
        <taxon>Bacteria</taxon>
        <taxon>Bacillati</taxon>
        <taxon>Actinomycetota</taxon>
        <taxon>Actinomycetes</taxon>
        <taxon>Pseudonocardiales</taxon>
        <taxon>Pseudonocardiaceae</taxon>
        <taxon>Pseudonocardia</taxon>
    </lineage>
</organism>
<dbReference type="InterPro" id="IPR011704">
    <property type="entry name" value="ATPase_dyneun-rel_AAA"/>
</dbReference>
<reference evidence="3 4" key="1">
    <citation type="submission" date="2022-03" db="EMBL/GenBank/DDBJ databases">
        <title>Pseudonocardia alaer sp. nov., a novel actinomycete isolated from reed forest soil.</title>
        <authorList>
            <person name="Wang L."/>
        </authorList>
    </citation>
    <scope>NUCLEOTIDE SEQUENCE [LARGE SCALE GENOMIC DNA]</scope>
    <source>
        <strain evidence="3 4">Y-16303</strain>
    </source>
</reference>
<dbReference type="InterPro" id="IPR008912">
    <property type="entry name" value="Uncharacterised_CoxE"/>
</dbReference>
<keyword evidence="4" id="KW-1185">Reference proteome</keyword>
<dbReference type="Gene3D" id="1.10.8.80">
    <property type="entry name" value="Magnesium chelatase subunit I, C-Terminal domain"/>
    <property type="match status" value="1"/>
</dbReference>
<evidence type="ECO:0000256" key="1">
    <source>
        <dbReference type="SAM" id="MobiDB-lite"/>
    </source>
</evidence>
<dbReference type="InterPro" id="IPR027417">
    <property type="entry name" value="P-loop_NTPase"/>
</dbReference>
<evidence type="ECO:0000313" key="3">
    <source>
        <dbReference type="EMBL" id="MCH6164772.1"/>
    </source>
</evidence>
<gene>
    <name evidence="3" type="ORF">MMF94_03665</name>
</gene>
<name>A0ABS9T8B0_9PSEU</name>
<dbReference type="CDD" id="cd00198">
    <property type="entry name" value="vWFA"/>
    <property type="match status" value="1"/>
</dbReference>
<dbReference type="PANTHER" id="PTHR42759:SF1">
    <property type="entry name" value="MAGNESIUM-CHELATASE SUBUNIT CHLD"/>
    <property type="match status" value="1"/>
</dbReference>
<dbReference type="Gene3D" id="3.40.50.410">
    <property type="entry name" value="von Willebrand factor, type A domain"/>
    <property type="match status" value="1"/>
</dbReference>
<dbReference type="InterPro" id="IPR036465">
    <property type="entry name" value="vWFA_dom_sf"/>
</dbReference>
<comment type="caution">
    <text evidence="3">The sequence shown here is derived from an EMBL/GenBank/DDBJ whole genome shotgun (WGS) entry which is preliminary data.</text>
</comment>
<dbReference type="SUPFAM" id="SSF52540">
    <property type="entry name" value="P-loop containing nucleoside triphosphate hydrolases"/>
    <property type="match status" value="1"/>
</dbReference>
<dbReference type="Pfam" id="PF07728">
    <property type="entry name" value="AAA_5"/>
    <property type="match status" value="1"/>
</dbReference>
<dbReference type="SMART" id="SM00382">
    <property type="entry name" value="AAA"/>
    <property type="match status" value="1"/>
</dbReference>
<evidence type="ECO:0000259" key="2">
    <source>
        <dbReference type="SMART" id="SM00382"/>
    </source>
</evidence>
<dbReference type="CDD" id="cd00009">
    <property type="entry name" value="AAA"/>
    <property type="match status" value="1"/>
</dbReference>
<dbReference type="Proteomes" id="UP001299970">
    <property type="component" value="Unassembled WGS sequence"/>
</dbReference>
<dbReference type="InterPro" id="IPR050764">
    <property type="entry name" value="CbbQ/NirQ/NorQ/GpvN"/>
</dbReference>
<dbReference type="Gene3D" id="3.40.50.300">
    <property type="entry name" value="P-loop containing nucleotide triphosphate hydrolases"/>
    <property type="match status" value="1"/>
</dbReference>
<dbReference type="EMBL" id="JAKXMK010000003">
    <property type="protein sequence ID" value="MCH6164772.1"/>
    <property type="molecule type" value="Genomic_DNA"/>
</dbReference>
<feature type="domain" description="AAA+ ATPase" evidence="2">
    <location>
        <begin position="33"/>
        <end position="183"/>
    </location>
</feature>
<dbReference type="InterPro" id="IPR003593">
    <property type="entry name" value="AAA+_ATPase"/>
</dbReference>
<evidence type="ECO:0000313" key="4">
    <source>
        <dbReference type="Proteomes" id="UP001299970"/>
    </source>
</evidence>
<dbReference type="Pfam" id="PF05762">
    <property type="entry name" value="VWA_CoxE"/>
    <property type="match status" value="1"/>
</dbReference>
<sequence length="620" mass="64914">MTPVTAPPSQTSSPVPVVGLRREREVLTVALATGRHVVIEGPPGTGKSTLLRSIAREAVQQVVFVEGNAELTPARLIGAFDPSQVLAEGYLPASFVDGPLLTAMRGGALLYLEELNRVPEETLNVLITVLTEGEIAVPRLGTVRAGARFRLIAAMNPFDAVGTARVSQAIADRMCRVVLGYQDEAGEQAITASVSGVTGWVTDFAVSLTRATRTHRDVRMGSSVRGAIDLALVLTGLTELRGEATPARETARDAAYAALSGRIRVADGVDRTAESVIDELLDRLWPEDSAAPPQPGDEPEAGSPGKADGPPPGGAGRSRERPHRNRGERTVGRGELGARHEQFAEVSPELGSLDAEAFDRALAEAPEAAAALLADLAVATDAQLRAAARRLAGRVFIQLGRVGPARARGTRRLGPARGMDGDLDLDRTLERWSPGPSRRPETDDIVTRTWTAHRRAVCLVVDISGSMQGRAVALAAVAAAGVVLAADGKLEPAVIAFGAGVRVLQAQGVRRPPEELLSDIVALRGHGLTDLAAGLREASRQLAGAVADERLVVLLSDCRHTAGDEPAEALAGIDRLHVLVPLGGAEAEAAASALAARAGGRAQTVRRLADVGPALTRIRT</sequence>
<feature type="compositionally biased region" description="Basic and acidic residues" evidence="1">
    <location>
        <begin position="325"/>
        <end position="343"/>
    </location>
</feature>
<accession>A0ABS9T8B0</accession>